<proteinExistence type="predicted"/>
<evidence type="ECO:0000256" key="1">
    <source>
        <dbReference type="SAM" id="Phobius"/>
    </source>
</evidence>
<keyword evidence="3" id="KW-1185">Reference proteome</keyword>
<reference evidence="2" key="1">
    <citation type="submission" date="2023-07" db="EMBL/GenBank/DDBJ databases">
        <title>Brevundimonas soil sp. nov., isolated from the soil of chemical plant.</title>
        <authorList>
            <person name="Wu N."/>
        </authorList>
    </citation>
    <scope>NUCLEOTIDE SEQUENCE</scope>
    <source>
        <strain evidence="2">XZ-24</strain>
    </source>
</reference>
<dbReference type="Proteomes" id="UP001169063">
    <property type="component" value="Unassembled WGS sequence"/>
</dbReference>
<keyword evidence="1" id="KW-0812">Transmembrane</keyword>
<dbReference type="RefSeq" id="WP_302110235.1">
    <property type="nucleotide sequence ID" value="NZ_JAUKTR010000004.1"/>
</dbReference>
<sequence>MTLNERAKDIGGGLLAIFVGNLLLIAAALLIEIPASGFVEASLWVMAIFGSAVAALAWGLGALAIRAGLKR</sequence>
<comment type="caution">
    <text evidence="2">The sequence shown here is derived from an EMBL/GenBank/DDBJ whole genome shotgun (WGS) entry which is preliminary data.</text>
</comment>
<keyword evidence="1" id="KW-0472">Membrane</keyword>
<protein>
    <submittedName>
        <fullName evidence="2">Uncharacterized protein</fullName>
    </submittedName>
</protein>
<feature type="transmembrane region" description="Helical" evidence="1">
    <location>
        <begin position="12"/>
        <end position="31"/>
    </location>
</feature>
<accession>A0ABT8SPN0</accession>
<name>A0ABT8SPN0_9CAUL</name>
<gene>
    <name evidence="2" type="ORF">Q0812_10235</name>
</gene>
<keyword evidence="1" id="KW-1133">Transmembrane helix</keyword>
<dbReference type="EMBL" id="JAUKTR010000004">
    <property type="protein sequence ID" value="MDO1559803.1"/>
    <property type="molecule type" value="Genomic_DNA"/>
</dbReference>
<feature type="transmembrane region" description="Helical" evidence="1">
    <location>
        <begin position="43"/>
        <end position="65"/>
    </location>
</feature>
<organism evidence="2 3">
    <name type="scientific">Peiella sedimenti</name>
    <dbReference type="NCBI Taxonomy" id="3061083"/>
    <lineage>
        <taxon>Bacteria</taxon>
        <taxon>Pseudomonadati</taxon>
        <taxon>Pseudomonadota</taxon>
        <taxon>Alphaproteobacteria</taxon>
        <taxon>Caulobacterales</taxon>
        <taxon>Caulobacteraceae</taxon>
        <taxon>Peiella</taxon>
    </lineage>
</organism>
<evidence type="ECO:0000313" key="2">
    <source>
        <dbReference type="EMBL" id="MDO1559803.1"/>
    </source>
</evidence>
<evidence type="ECO:0000313" key="3">
    <source>
        <dbReference type="Proteomes" id="UP001169063"/>
    </source>
</evidence>